<dbReference type="Pfam" id="PF02746">
    <property type="entry name" value="MR_MLE_N"/>
    <property type="match status" value="1"/>
</dbReference>
<dbReference type="InterPro" id="IPR013341">
    <property type="entry name" value="Mandelate_racemase_N_dom"/>
</dbReference>
<evidence type="ECO:0000313" key="4">
    <source>
        <dbReference type="Proteomes" id="UP000011625"/>
    </source>
</evidence>
<dbReference type="Gene3D" id="3.30.390.10">
    <property type="entry name" value="Enolase-like, N-terminal domain"/>
    <property type="match status" value="1"/>
</dbReference>
<dbReference type="Gene3D" id="3.20.20.120">
    <property type="entry name" value="Enolase-like C-terminal domain"/>
    <property type="match status" value="1"/>
</dbReference>
<dbReference type="InterPro" id="IPR036849">
    <property type="entry name" value="Enolase-like_C_sf"/>
</dbReference>
<gene>
    <name evidence="3" type="ORF">C450_19996</name>
</gene>
<organism evidence="3 4">
    <name type="scientific">Halococcus salifodinae DSM 8989</name>
    <dbReference type="NCBI Taxonomy" id="1227456"/>
    <lineage>
        <taxon>Archaea</taxon>
        <taxon>Methanobacteriati</taxon>
        <taxon>Methanobacteriota</taxon>
        <taxon>Stenosarchaea group</taxon>
        <taxon>Halobacteria</taxon>
        <taxon>Halobacteriales</taxon>
        <taxon>Halococcaceae</taxon>
        <taxon>Halococcus</taxon>
    </lineage>
</organism>
<feature type="compositionally biased region" description="Basic and acidic residues" evidence="1">
    <location>
        <begin position="37"/>
        <end position="64"/>
    </location>
</feature>
<accession>M0MUN4</accession>
<dbReference type="AlphaFoldDB" id="M0MUN4"/>
<evidence type="ECO:0000256" key="1">
    <source>
        <dbReference type="SAM" id="MobiDB-lite"/>
    </source>
</evidence>
<dbReference type="EMBL" id="AOME01000100">
    <property type="protein sequence ID" value="EMA48170.1"/>
    <property type="molecule type" value="Genomic_DNA"/>
</dbReference>
<dbReference type="STRING" id="1227456.C450_19996"/>
<evidence type="ECO:0000313" key="3">
    <source>
        <dbReference type="EMBL" id="EMA48170.1"/>
    </source>
</evidence>
<feature type="region of interest" description="Disordered" evidence="1">
    <location>
        <begin position="36"/>
        <end position="91"/>
    </location>
</feature>
<protein>
    <submittedName>
        <fullName evidence="3">Mandelate racemase</fullName>
    </submittedName>
</protein>
<feature type="compositionally biased region" description="Basic and acidic residues" evidence="1">
    <location>
        <begin position="76"/>
        <end position="89"/>
    </location>
</feature>
<name>M0MUN4_9EURY</name>
<reference evidence="3 4" key="1">
    <citation type="journal article" date="2014" name="PLoS Genet.">
        <title>Phylogenetically driven sequencing of extremely halophilic archaea reveals strategies for static and dynamic osmo-response.</title>
        <authorList>
            <person name="Becker E.A."/>
            <person name="Seitzer P.M."/>
            <person name="Tritt A."/>
            <person name="Larsen D."/>
            <person name="Krusor M."/>
            <person name="Yao A.I."/>
            <person name="Wu D."/>
            <person name="Madern D."/>
            <person name="Eisen J.A."/>
            <person name="Darling A.E."/>
            <person name="Facciotti M.T."/>
        </authorList>
    </citation>
    <scope>NUCLEOTIDE SEQUENCE [LARGE SCALE GENOMIC DNA]</scope>
    <source>
        <strain evidence="3 4">DSM 8989</strain>
    </source>
</reference>
<evidence type="ECO:0000259" key="2">
    <source>
        <dbReference type="Pfam" id="PF02746"/>
    </source>
</evidence>
<proteinExistence type="predicted"/>
<dbReference type="SUPFAM" id="SSF54826">
    <property type="entry name" value="Enolase N-terminal domain-like"/>
    <property type="match status" value="2"/>
</dbReference>
<keyword evidence="4" id="KW-1185">Reference proteome</keyword>
<feature type="domain" description="Mandelate racemase/muconate lactonizing enzyme N-terminal" evidence="2">
    <location>
        <begin position="92"/>
        <end position="115"/>
    </location>
</feature>
<sequence length="160" mass="17870">MEFEYPLEDVGTDEHGFNLAYDPGETMTRKLFALQVHTDEGATDESRRRELPGGRPDQHLHRLLDQAQPAPPGAPLERDQARPPEERSDGNGAIDIALWDFAGKYYDAPIHELLGTYRERILAYASTYHGDDAGGLDSPDAFAEDCLASSTRCGRRTRPR</sequence>
<dbReference type="Proteomes" id="UP000011625">
    <property type="component" value="Unassembled WGS sequence"/>
</dbReference>
<comment type="caution">
    <text evidence="3">The sequence shown here is derived from an EMBL/GenBank/DDBJ whole genome shotgun (WGS) entry which is preliminary data.</text>
</comment>
<dbReference type="InterPro" id="IPR029017">
    <property type="entry name" value="Enolase-like_N"/>
</dbReference>